<evidence type="ECO:0000259" key="1">
    <source>
        <dbReference type="PROSITE" id="PS50830"/>
    </source>
</evidence>
<accession>A0A3Q8XRV1</accession>
<dbReference type="InterPro" id="IPR035437">
    <property type="entry name" value="SNase_OB-fold_sf"/>
</dbReference>
<reference evidence="2 3" key="1">
    <citation type="submission" date="2018-09" db="EMBL/GenBank/DDBJ databases">
        <title>Marinorhizobium profundi gen. nov., sp. nov., isolated from a deep-sea sediment sample from the New Britain Trench and proposal of Marinorhizobiaceae fam. nov. in the order Rhizobiales of the class Alphaproteobacteria.</title>
        <authorList>
            <person name="Cao J."/>
        </authorList>
    </citation>
    <scope>NUCLEOTIDE SEQUENCE [LARGE SCALE GENOMIC DNA]</scope>
    <source>
        <strain evidence="2 3">WS11</strain>
    </source>
</reference>
<sequence length="143" mass="15650">MPVPSVDRQATTAAIDRDAVRPPAPIPAAVQITMCGSGARINCVVDGDTIWLGGQNIRIADIDTPEIFSPQCAAERERGERAARRLQQLVNAGPIELRRGLRDEDRYGRKLRTLHRGGRSLGDILVAEGLARKWDGARRGWCA</sequence>
<proteinExistence type="predicted"/>
<evidence type="ECO:0000313" key="3">
    <source>
        <dbReference type="Proteomes" id="UP000268192"/>
    </source>
</evidence>
<protein>
    <submittedName>
        <fullName evidence="2">Thermonuclease family protein</fullName>
    </submittedName>
</protein>
<organism evidence="2 3">
    <name type="scientific">Georhizobium profundi</name>
    <dbReference type="NCBI Taxonomy" id="2341112"/>
    <lineage>
        <taxon>Bacteria</taxon>
        <taxon>Pseudomonadati</taxon>
        <taxon>Pseudomonadota</taxon>
        <taxon>Alphaproteobacteria</taxon>
        <taxon>Hyphomicrobiales</taxon>
        <taxon>Rhizobiaceae</taxon>
        <taxon>Georhizobium</taxon>
    </lineage>
</organism>
<dbReference type="Gene3D" id="2.40.50.90">
    <property type="match status" value="1"/>
</dbReference>
<dbReference type="SUPFAM" id="SSF50199">
    <property type="entry name" value="Staphylococcal nuclease"/>
    <property type="match status" value="1"/>
</dbReference>
<dbReference type="Pfam" id="PF00565">
    <property type="entry name" value="SNase"/>
    <property type="match status" value="1"/>
</dbReference>
<evidence type="ECO:0000313" key="2">
    <source>
        <dbReference type="EMBL" id="AZN73778.1"/>
    </source>
</evidence>
<dbReference type="InterPro" id="IPR016071">
    <property type="entry name" value="Staphylococal_nuclease_OB-fold"/>
</dbReference>
<gene>
    <name evidence="2" type="ORF">D5400_12310</name>
</gene>
<dbReference type="Proteomes" id="UP000268192">
    <property type="component" value="Chromosome"/>
</dbReference>
<dbReference type="PROSITE" id="PS50830">
    <property type="entry name" value="TNASE_3"/>
    <property type="match status" value="1"/>
</dbReference>
<keyword evidence="3" id="KW-1185">Reference proteome</keyword>
<dbReference type="OrthoDB" id="7469880at2"/>
<dbReference type="KEGG" id="abaw:D5400_12310"/>
<feature type="domain" description="TNase-like" evidence="1">
    <location>
        <begin position="35"/>
        <end position="132"/>
    </location>
</feature>
<dbReference type="EMBL" id="CP032509">
    <property type="protein sequence ID" value="AZN73778.1"/>
    <property type="molecule type" value="Genomic_DNA"/>
</dbReference>
<dbReference type="AlphaFoldDB" id="A0A3Q8XRV1"/>
<name>A0A3Q8XRV1_9HYPH</name>